<dbReference type="AlphaFoldDB" id="A0A069PHK5"/>
<evidence type="ECO:0008006" key="3">
    <source>
        <dbReference type="Google" id="ProtNLM"/>
    </source>
</evidence>
<name>A0A069PHK5_9BURK</name>
<keyword evidence="2" id="KW-1185">Reference proteome</keyword>
<accession>A0A069PHK5</accession>
<dbReference type="Proteomes" id="UP000027466">
    <property type="component" value="Unassembled WGS sequence"/>
</dbReference>
<dbReference type="EMBL" id="JFHC01000051">
    <property type="protein sequence ID" value="KDR39847.1"/>
    <property type="molecule type" value="Genomic_DNA"/>
</dbReference>
<proteinExistence type="predicted"/>
<comment type="caution">
    <text evidence="1">The sequence shown here is derived from an EMBL/GenBank/DDBJ whole genome shotgun (WGS) entry which is preliminary data.</text>
</comment>
<evidence type="ECO:0000313" key="2">
    <source>
        <dbReference type="Proteomes" id="UP000027466"/>
    </source>
</evidence>
<evidence type="ECO:0000313" key="1">
    <source>
        <dbReference type="EMBL" id="KDR39847.1"/>
    </source>
</evidence>
<protein>
    <recommendedName>
        <fullName evidence="3">DNA-binding protein</fullName>
    </recommendedName>
</protein>
<reference evidence="1 2" key="1">
    <citation type="submission" date="2014-03" db="EMBL/GenBank/DDBJ databases">
        <title>Draft Genome Sequences of Four Burkholderia Strains.</title>
        <authorList>
            <person name="Liu X.Y."/>
            <person name="Li C.X."/>
            <person name="Xu J.H."/>
        </authorList>
    </citation>
    <scope>NUCLEOTIDE SEQUENCE [LARGE SCALE GENOMIC DNA]</scope>
    <source>
        <strain evidence="1 2">DSM 50014</strain>
    </source>
</reference>
<gene>
    <name evidence="1" type="ORF">BG61_29870</name>
</gene>
<sequence length="161" mass="18471">MSTHEERKSFSAALLTLMAERAHFFTGRKARVPRPYRYGSPSHLADALREFRPDISFNDETIRKWLKEMAIPEGPRLGALADLFNVDAGALKQGRIVWRRDSAEYEKLGREESEPLELSDGSRATASRERMILENYDALEPKVQESINLIIEKLAKQKRPD</sequence>
<organism evidence="1 2">
    <name type="scientific">Caballeronia glathei</name>
    <dbReference type="NCBI Taxonomy" id="60547"/>
    <lineage>
        <taxon>Bacteria</taxon>
        <taxon>Pseudomonadati</taxon>
        <taxon>Pseudomonadota</taxon>
        <taxon>Betaproteobacteria</taxon>
        <taxon>Burkholderiales</taxon>
        <taxon>Burkholderiaceae</taxon>
        <taxon>Caballeronia</taxon>
    </lineage>
</organism>